<gene>
    <name evidence="1" type="ORF">CCMSSC00406_0005994</name>
</gene>
<reference evidence="1 2" key="1">
    <citation type="journal article" date="2021" name="Appl. Environ. Microbiol.">
        <title>Genetic linkage and physical mapping for an oyster mushroom Pleurotus cornucopiae and QTL analysis for the trait cap color.</title>
        <authorList>
            <person name="Zhang Y."/>
            <person name="Gao W."/>
            <person name="Sonnenberg A."/>
            <person name="Chen Q."/>
            <person name="Zhang J."/>
            <person name="Huang C."/>
        </authorList>
    </citation>
    <scope>NUCLEOTIDE SEQUENCE [LARGE SCALE GENOMIC DNA]</scope>
    <source>
        <strain evidence="1">CCMSSC00406</strain>
    </source>
</reference>
<evidence type="ECO:0000313" key="1">
    <source>
        <dbReference type="EMBL" id="KAG9219684.1"/>
    </source>
</evidence>
<evidence type="ECO:0000313" key="2">
    <source>
        <dbReference type="Proteomes" id="UP000824881"/>
    </source>
</evidence>
<organism evidence="1 2">
    <name type="scientific">Pleurotus cornucopiae</name>
    <name type="common">Cornucopia mushroom</name>
    <dbReference type="NCBI Taxonomy" id="5321"/>
    <lineage>
        <taxon>Eukaryota</taxon>
        <taxon>Fungi</taxon>
        <taxon>Dikarya</taxon>
        <taxon>Basidiomycota</taxon>
        <taxon>Agaricomycotina</taxon>
        <taxon>Agaricomycetes</taxon>
        <taxon>Agaricomycetidae</taxon>
        <taxon>Agaricales</taxon>
        <taxon>Pleurotineae</taxon>
        <taxon>Pleurotaceae</taxon>
        <taxon>Pleurotus</taxon>
    </lineage>
</organism>
<sequence length="501" mass="54027">MFVASQLKAGLCANFESTRPQPLLGGMAQRPLITALLIDLSGTIHVGSQPTPGAVEAIAKLRDHGVPFRFCSNTSKESTAAAKWRLTQMGIEVRDGSNQELWTSIGAVKRYLQSLGVRLPFLLLSESAKEEIGTLPGHGNAGSYDAVVVGLAPNDFDYDHLNTAFRILTGEHSSRSPLPSSSDDNSLFVPLIATHRAKYIESASPPGLSLGPGSFVAALEYAAGVQAHVVGKPMKEFFGAVIGSLPQEVREAEGRIAIVGDDVEADLGGGAIEMGLWRVLVRTGKYRPGDEHRHGVAPPDEVDGNDGKEDGNLLSGYFNPRLPTSRISHFASGQTLRSRSGSSLRISGTRGRRYEYGNKRDNAPTTHQPILADNAFTVQNALTLNVTLTAKHNIRAVFGEHASPPKRLIRTFETYEGVLPTVVESRESKACPRECEAADAESAKTNRMAEAEAEADAEAEAERMIMIIVAGDDFEENLRRRAFWLGVWSVFGQGGNRQGPS</sequence>
<comment type="caution">
    <text evidence="1">The sequence shown here is derived from an EMBL/GenBank/DDBJ whole genome shotgun (WGS) entry which is preliminary data.</text>
</comment>
<dbReference type="Proteomes" id="UP000824881">
    <property type="component" value="Unassembled WGS sequence"/>
</dbReference>
<proteinExistence type="predicted"/>
<keyword evidence="2" id="KW-1185">Reference proteome</keyword>
<accession>A0ACB7IQA2</accession>
<name>A0ACB7IQA2_PLECO</name>
<dbReference type="EMBL" id="WQMT02000009">
    <property type="protein sequence ID" value="KAG9219684.1"/>
    <property type="molecule type" value="Genomic_DNA"/>
</dbReference>
<protein>
    <submittedName>
        <fullName evidence="1">Uncharacterized protein</fullName>
    </submittedName>
</protein>